<dbReference type="Proteomes" id="UP000609879">
    <property type="component" value="Unassembled WGS sequence"/>
</dbReference>
<sequence>MRRTSIRTVLTVAFVAAMAALAPGGVAVAAPAEPPAFCAVLAQPAAQRNDGFPEMACSGKSAAAAKAGLRTAAASRLLMTYYSDAGWKGRSLNVYGAYGICDGDGYEFNLDSYWSTNISAIRGYQQCNGVGVWGRTVGYGHTALSWSFGATVWNDNVRRVWVHCITYVC</sequence>
<feature type="signal peptide" evidence="1">
    <location>
        <begin position="1"/>
        <end position="29"/>
    </location>
</feature>
<proteinExistence type="predicted"/>
<keyword evidence="1" id="KW-0732">Signal</keyword>
<gene>
    <name evidence="2" type="ORF">Ade02nite_96130</name>
</gene>
<reference evidence="2 3" key="1">
    <citation type="submission" date="2021-01" db="EMBL/GenBank/DDBJ databases">
        <title>Whole genome shotgun sequence of Actinoplanes deccanensis NBRC 13994.</title>
        <authorList>
            <person name="Komaki H."/>
            <person name="Tamura T."/>
        </authorList>
    </citation>
    <scope>NUCLEOTIDE SEQUENCE [LARGE SCALE GENOMIC DNA]</scope>
    <source>
        <strain evidence="2 3">NBRC 13994</strain>
    </source>
</reference>
<evidence type="ECO:0000313" key="3">
    <source>
        <dbReference type="Proteomes" id="UP000609879"/>
    </source>
</evidence>
<feature type="chain" id="PRO_5045790616" evidence="1">
    <location>
        <begin position="30"/>
        <end position="169"/>
    </location>
</feature>
<dbReference type="EMBL" id="BOMI01000214">
    <property type="protein sequence ID" value="GID80972.1"/>
    <property type="molecule type" value="Genomic_DNA"/>
</dbReference>
<keyword evidence="3" id="KW-1185">Reference proteome</keyword>
<evidence type="ECO:0000256" key="1">
    <source>
        <dbReference type="SAM" id="SignalP"/>
    </source>
</evidence>
<organism evidence="2 3">
    <name type="scientific">Paractinoplanes deccanensis</name>
    <dbReference type="NCBI Taxonomy" id="113561"/>
    <lineage>
        <taxon>Bacteria</taxon>
        <taxon>Bacillati</taxon>
        <taxon>Actinomycetota</taxon>
        <taxon>Actinomycetes</taxon>
        <taxon>Micromonosporales</taxon>
        <taxon>Micromonosporaceae</taxon>
        <taxon>Paractinoplanes</taxon>
    </lineage>
</organism>
<name>A0ABQ3YLU3_9ACTN</name>
<comment type="caution">
    <text evidence="2">The sequence shown here is derived from an EMBL/GenBank/DDBJ whole genome shotgun (WGS) entry which is preliminary data.</text>
</comment>
<dbReference type="RefSeq" id="WP_203778174.1">
    <property type="nucleotide sequence ID" value="NZ_BAAABO010000023.1"/>
</dbReference>
<protein>
    <submittedName>
        <fullName evidence="2">Uncharacterized protein</fullName>
    </submittedName>
</protein>
<accession>A0ABQ3YLU3</accession>
<evidence type="ECO:0000313" key="2">
    <source>
        <dbReference type="EMBL" id="GID80972.1"/>
    </source>
</evidence>